<keyword evidence="1" id="KW-0812">Transmembrane</keyword>
<feature type="transmembrane region" description="Helical" evidence="1">
    <location>
        <begin position="79"/>
        <end position="98"/>
    </location>
</feature>
<dbReference type="InterPro" id="IPR012427">
    <property type="entry name" value="DUF1622"/>
</dbReference>
<evidence type="ECO:0000313" key="3">
    <source>
        <dbReference type="Proteomes" id="UP000824175"/>
    </source>
</evidence>
<organism evidence="2 3">
    <name type="scientific">Candidatus Fimiplasma intestinipullorum</name>
    <dbReference type="NCBI Taxonomy" id="2840825"/>
    <lineage>
        <taxon>Bacteria</taxon>
        <taxon>Bacillati</taxon>
        <taxon>Bacillota</taxon>
        <taxon>Clostridia</taxon>
        <taxon>Eubacteriales</taxon>
        <taxon>Candidatus Fimiplasma</taxon>
    </lineage>
</organism>
<sequence>MLIEWMHLFLNNMTDFLVILLELMGVFVIAVTALHGFWNFLKKDPNIRLKLLEGLSTALSFKLGSEILRTVIVREMSEVLFIGAIIVLRAGLTFLIHWEIHSEQKH</sequence>
<dbReference type="EMBL" id="DVMJ01000065">
    <property type="protein sequence ID" value="HIU13971.1"/>
    <property type="molecule type" value="Genomic_DNA"/>
</dbReference>
<protein>
    <submittedName>
        <fullName evidence="2">DUF1622 domain-containing protein</fullName>
    </submittedName>
</protein>
<evidence type="ECO:0000256" key="1">
    <source>
        <dbReference type="SAM" id="Phobius"/>
    </source>
</evidence>
<name>A0A9D1HP66_9FIRM</name>
<accession>A0A9D1HP66</accession>
<feature type="transmembrane region" description="Helical" evidence="1">
    <location>
        <begin position="16"/>
        <end position="41"/>
    </location>
</feature>
<comment type="caution">
    <text evidence="2">The sequence shown here is derived from an EMBL/GenBank/DDBJ whole genome shotgun (WGS) entry which is preliminary data.</text>
</comment>
<gene>
    <name evidence="2" type="ORF">IAD15_07880</name>
</gene>
<keyword evidence="1" id="KW-1133">Transmembrane helix</keyword>
<dbReference type="PANTHER" id="PTHR38468">
    <property type="entry name" value="SLL0939 PROTEIN"/>
    <property type="match status" value="1"/>
</dbReference>
<dbReference type="PANTHER" id="PTHR38468:SF1">
    <property type="entry name" value="SLL0939 PROTEIN"/>
    <property type="match status" value="1"/>
</dbReference>
<evidence type="ECO:0000313" key="2">
    <source>
        <dbReference type="EMBL" id="HIU13971.1"/>
    </source>
</evidence>
<reference evidence="2" key="1">
    <citation type="submission" date="2020-10" db="EMBL/GenBank/DDBJ databases">
        <authorList>
            <person name="Gilroy R."/>
        </authorList>
    </citation>
    <scope>NUCLEOTIDE SEQUENCE</scope>
    <source>
        <strain evidence="2">CHK195-11698</strain>
    </source>
</reference>
<dbReference type="Pfam" id="PF07784">
    <property type="entry name" value="DUF1622"/>
    <property type="match status" value="1"/>
</dbReference>
<dbReference type="AlphaFoldDB" id="A0A9D1HP66"/>
<reference evidence="2" key="2">
    <citation type="journal article" date="2021" name="PeerJ">
        <title>Extensive microbial diversity within the chicken gut microbiome revealed by metagenomics and culture.</title>
        <authorList>
            <person name="Gilroy R."/>
            <person name="Ravi A."/>
            <person name="Getino M."/>
            <person name="Pursley I."/>
            <person name="Horton D.L."/>
            <person name="Alikhan N.F."/>
            <person name="Baker D."/>
            <person name="Gharbi K."/>
            <person name="Hall N."/>
            <person name="Watson M."/>
            <person name="Adriaenssens E.M."/>
            <person name="Foster-Nyarko E."/>
            <person name="Jarju S."/>
            <person name="Secka A."/>
            <person name="Antonio M."/>
            <person name="Oren A."/>
            <person name="Chaudhuri R.R."/>
            <person name="La Ragione R."/>
            <person name="Hildebrand F."/>
            <person name="Pallen M.J."/>
        </authorList>
    </citation>
    <scope>NUCLEOTIDE SEQUENCE</scope>
    <source>
        <strain evidence="2">CHK195-11698</strain>
    </source>
</reference>
<dbReference type="Proteomes" id="UP000824175">
    <property type="component" value="Unassembled WGS sequence"/>
</dbReference>
<keyword evidence="1" id="KW-0472">Membrane</keyword>
<proteinExistence type="predicted"/>